<feature type="domain" description="RRM" evidence="10">
    <location>
        <begin position="43"/>
        <end position="120"/>
    </location>
</feature>
<dbReference type="Gene3D" id="3.30.70.330">
    <property type="match status" value="1"/>
</dbReference>
<dbReference type="InterPro" id="IPR000504">
    <property type="entry name" value="RRM_dom"/>
</dbReference>
<dbReference type="OrthoDB" id="762982at2759"/>
<feature type="compositionally biased region" description="Low complexity" evidence="9">
    <location>
        <begin position="404"/>
        <end position="414"/>
    </location>
</feature>
<feature type="region of interest" description="Disordered" evidence="9">
    <location>
        <begin position="1"/>
        <end position="26"/>
    </location>
</feature>
<evidence type="ECO:0000256" key="4">
    <source>
        <dbReference type="ARBA" id="ARBA00022782"/>
    </source>
</evidence>
<name>A0A8I6S3X4_CIMLE</name>
<dbReference type="GO" id="GO:0051321">
    <property type="term" value="P:meiotic cell cycle"/>
    <property type="evidence" value="ECO:0007669"/>
    <property type="project" value="UniProtKB-ARBA"/>
</dbReference>
<evidence type="ECO:0000256" key="6">
    <source>
        <dbReference type="ARBA" id="ARBA00022871"/>
    </source>
</evidence>
<dbReference type="GO" id="GO:0045948">
    <property type="term" value="P:positive regulation of translational initiation"/>
    <property type="evidence" value="ECO:0007669"/>
    <property type="project" value="TreeGrafter"/>
</dbReference>
<dbReference type="InterPro" id="IPR035979">
    <property type="entry name" value="RBD_domain_sf"/>
</dbReference>
<dbReference type="GO" id="GO:0070935">
    <property type="term" value="P:3'-UTR-mediated mRNA stabilization"/>
    <property type="evidence" value="ECO:0007669"/>
    <property type="project" value="TreeGrafter"/>
</dbReference>
<evidence type="ECO:0000256" key="1">
    <source>
        <dbReference type="ARBA" id="ARBA00004496"/>
    </source>
</evidence>
<dbReference type="GO" id="GO:0005737">
    <property type="term" value="C:cytoplasm"/>
    <property type="evidence" value="ECO:0007669"/>
    <property type="project" value="UniProtKB-SubCell"/>
</dbReference>
<dbReference type="Pfam" id="PF00076">
    <property type="entry name" value="RRM_1"/>
    <property type="match status" value="1"/>
</dbReference>
<evidence type="ECO:0000256" key="7">
    <source>
        <dbReference type="ARBA" id="ARBA00022884"/>
    </source>
</evidence>
<evidence type="ECO:0000313" key="11">
    <source>
        <dbReference type="EnsemblMetazoa" id="XP_014255681.1"/>
    </source>
</evidence>
<dbReference type="Proteomes" id="UP000494040">
    <property type="component" value="Unassembled WGS sequence"/>
</dbReference>
<protein>
    <recommendedName>
        <fullName evidence="10">RRM domain-containing protein</fullName>
    </recommendedName>
</protein>
<evidence type="ECO:0000256" key="3">
    <source>
        <dbReference type="ARBA" id="ARBA00022490"/>
    </source>
</evidence>
<reference evidence="11" key="1">
    <citation type="submission" date="2022-01" db="UniProtKB">
        <authorList>
            <consortium name="EnsemblMetazoa"/>
        </authorList>
    </citation>
    <scope>IDENTIFICATION</scope>
</reference>
<dbReference type="PROSITE" id="PS50102">
    <property type="entry name" value="RRM"/>
    <property type="match status" value="1"/>
</dbReference>
<dbReference type="GeneID" id="106670129"/>
<dbReference type="KEGG" id="clec:106670129"/>
<feature type="region of interest" description="Disordered" evidence="9">
    <location>
        <begin position="401"/>
        <end position="434"/>
    </location>
</feature>
<dbReference type="SMART" id="SM00360">
    <property type="entry name" value="RRM"/>
    <property type="match status" value="1"/>
</dbReference>
<dbReference type="PANTHER" id="PTHR11176">
    <property type="entry name" value="BOULE-RELATED"/>
    <property type="match status" value="1"/>
</dbReference>
<dbReference type="FunFam" id="3.30.70.330:FF:000167">
    <property type="entry name" value="protein boule-like isoform X1"/>
    <property type="match status" value="1"/>
</dbReference>
<feature type="region of interest" description="Disordered" evidence="9">
    <location>
        <begin position="314"/>
        <end position="339"/>
    </location>
</feature>
<keyword evidence="2" id="KW-0217">Developmental protein</keyword>
<organism evidence="11 12">
    <name type="scientific">Cimex lectularius</name>
    <name type="common">Bed bug</name>
    <name type="synonym">Acanthia lectularia</name>
    <dbReference type="NCBI Taxonomy" id="79782"/>
    <lineage>
        <taxon>Eukaryota</taxon>
        <taxon>Metazoa</taxon>
        <taxon>Ecdysozoa</taxon>
        <taxon>Arthropoda</taxon>
        <taxon>Hexapoda</taxon>
        <taxon>Insecta</taxon>
        <taxon>Pterygota</taxon>
        <taxon>Neoptera</taxon>
        <taxon>Paraneoptera</taxon>
        <taxon>Hemiptera</taxon>
        <taxon>Heteroptera</taxon>
        <taxon>Panheteroptera</taxon>
        <taxon>Cimicomorpha</taxon>
        <taxon>Cimicidae</taxon>
        <taxon>Cimex</taxon>
    </lineage>
</organism>
<keyword evidence="6" id="KW-0744">Spermatogenesis</keyword>
<dbReference type="GO" id="GO:0030154">
    <property type="term" value="P:cell differentiation"/>
    <property type="evidence" value="ECO:0007669"/>
    <property type="project" value="UniProtKB-KW"/>
</dbReference>
<dbReference type="AlphaFoldDB" id="A0A8I6S3X4"/>
<dbReference type="SUPFAM" id="SSF54928">
    <property type="entry name" value="RNA-binding domain, RBD"/>
    <property type="match status" value="1"/>
</dbReference>
<dbReference type="EnsemblMetazoa" id="XM_014400195.2">
    <property type="protein sequence ID" value="XP_014255681.1"/>
    <property type="gene ID" value="LOC106670129"/>
</dbReference>
<dbReference type="GO" id="GO:0007283">
    <property type="term" value="P:spermatogenesis"/>
    <property type="evidence" value="ECO:0007669"/>
    <property type="project" value="UniProtKB-KW"/>
</dbReference>
<accession>A0A8I6S3X4</accession>
<keyword evidence="4" id="KW-0221">Differentiation</keyword>
<evidence type="ECO:0000259" key="10">
    <source>
        <dbReference type="PROSITE" id="PS50102"/>
    </source>
</evidence>
<keyword evidence="12" id="KW-1185">Reference proteome</keyword>
<dbReference type="InterPro" id="IPR034988">
    <property type="entry name" value="DAZ_BOULE_RRM"/>
</dbReference>
<dbReference type="RefSeq" id="XP_014255681.1">
    <property type="nucleotide sequence ID" value="XM_014400195.2"/>
</dbReference>
<sequence length="548" mass="60922">MALQMKNKGMPNEIKDIKEPVESPSPTVNCNNNAPKYGTVIPNRIFVGGISSSTTEQDLMQLFSSYGTVQNAKIIVDRAGVSKGYGFVTFETDDEAKRLQKDAENIVLKERRLNIAPAIRKQVQTGYGRPSYEGVQAGPGSPVPLPNQVCRQNGVTYTFLNGVAYFPHQAVPPQTAQPMTPLPANHVEHSPVYTAAGTYSGLPQSNSGQSYPFSYAPQGHIYYQTHYPYPMPQFEGCYQVGESHSGVVTVQSGSDSAGVISYPQYYLTHQPSQPDVAYFQPQNSVQPLSISQEPVMYTPPRGYDSTTVFYSEQKMAEPSTPPPQQPPQQPPHPHILPQHPLPHQISQIVHPNMEDCQKKDKQSKLETPVVSLSKVYHERNEDHLHHARIKCQSPGRKVVQRHLNNNNPDVTNRNVGKKPHRSSPVVLNSGPSPRPFLVPSHNQSSSLQVPQFPFYSARQYLNPVPPAPSYYPAPPRRTYYHRNKYSTRSKNSNTKWFNKDNAESGTEEGSCVMPNPLTPPITPRSPQDVDITVPQADDIVQSMQALAI</sequence>
<dbReference type="CDD" id="cd12412">
    <property type="entry name" value="RRM_DAZL_BOULE"/>
    <property type="match status" value="1"/>
</dbReference>
<evidence type="ECO:0000313" key="12">
    <source>
        <dbReference type="Proteomes" id="UP000494040"/>
    </source>
</evidence>
<dbReference type="GO" id="GO:0003730">
    <property type="term" value="F:mRNA 3'-UTR binding"/>
    <property type="evidence" value="ECO:0007669"/>
    <property type="project" value="TreeGrafter"/>
</dbReference>
<dbReference type="GO" id="GO:0008494">
    <property type="term" value="F:translation activator activity"/>
    <property type="evidence" value="ECO:0007669"/>
    <property type="project" value="TreeGrafter"/>
</dbReference>
<keyword evidence="7 8" id="KW-0694">RNA-binding</keyword>
<evidence type="ECO:0000256" key="9">
    <source>
        <dbReference type="SAM" id="MobiDB-lite"/>
    </source>
</evidence>
<comment type="subcellular location">
    <subcellularLocation>
        <location evidence="1">Cytoplasm</location>
    </subcellularLocation>
</comment>
<dbReference type="PANTHER" id="PTHR11176:SF57">
    <property type="entry name" value="PROTEIN BOULE"/>
    <property type="match status" value="1"/>
</dbReference>
<feature type="compositionally biased region" description="Pro residues" evidence="9">
    <location>
        <begin position="319"/>
        <end position="334"/>
    </location>
</feature>
<proteinExistence type="predicted"/>
<feature type="region of interest" description="Disordered" evidence="9">
    <location>
        <begin position="487"/>
        <end position="512"/>
    </location>
</feature>
<evidence type="ECO:0000256" key="5">
    <source>
        <dbReference type="ARBA" id="ARBA00022845"/>
    </source>
</evidence>
<evidence type="ECO:0000256" key="2">
    <source>
        <dbReference type="ARBA" id="ARBA00022473"/>
    </source>
</evidence>
<dbReference type="OMA" id="NDMIRES"/>
<evidence type="ECO:0000256" key="8">
    <source>
        <dbReference type="PROSITE-ProRule" id="PRU00176"/>
    </source>
</evidence>
<keyword evidence="3" id="KW-0963">Cytoplasm</keyword>
<dbReference type="InterPro" id="IPR012677">
    <property type="entry name" value="Nucleotide-bd_a/b_plait_sf"/>
</dbReference>
<keyword evidence="5" id="KW-0810">Translation regulation</keyword>